<evidence type="ECO:0000313" key="1">
    <source>
        <dbReference type="EMBL" id="MBB4920603.1"/>
    </source>
</evidence>
<accession>A0A7W7QW46</accession>
<sequence>MAKGFVEIRAVSHLAERALVDGKIDTALRHLEHMRMIADVCHNLPGDFLPKRRKARERKAIKSLRFHLRELDPDDRAAQWVAEHLESAGFDYVRVLRDRIKWKHAR</sequence>
<dbReference type="Proteomes" id="UP000552644">
    <property type="component" value="Unassembled WGS sequence"/>
</dbReference>
<name>A0A7W7QW46_9ACTN</name>
<organism evidence="1 2">
    <name type="scientific">Streptosporangium saharense</name>
    <dbReference type="NCBI Taxonomy" id="1706840"/>
    <lineage>
        <taxon>Bacteria</taxon>
        <taxon>Bacillati</taxon>
        <taxon>Actinomycetota</taxon>
        <taxon>Actinomycetes</taxon>
        <taxon>Streptosporangiales</taxon>
        <taxon>Streptosporangiaceae</taxon>
        <taxon>Streptosporangium</taxon>
    </lineage>
</organism>
<dbReference type="AlphaFoldDB" id="A0A7W7QW46"/>
<dbReference type="RefSeq" id="WP_184725085.1">
    <property type="nucleotide sequence ID" value="NZ_JACHJP010000015.1"/>
</dbReference>
<comment type="caution">
    <text evidence="1">The sequence shown here is derived from an EMBL/GenBank/DDBJ whole genome shotgun (WGS) entry which is preliminary data.</text>
</comment>
<dbReference type="EMBL" id="JACHJP010000015">
    <property type="protein sequence ID" value="MBB4920603.1"/>
    <property type="molecule type" value="Genomic_DNA"/>
</dbReference>
<protein>
    <submittedName>
        <fullName evidence="1">Uncharacterized protein</fullName>
    </submittedName>
</protein>
<keyword evidence="2" id="KW-1185">Reference proteome</keyword>
<gene>
    <name evidence="1" type="ORF">FHS44_007754</name>
</gene>
<reference evidence="1 2" key="1">
    <citation type="submission" date="2020-08" db="EMBL/GenBank/DDBJ databases">
        <title>Genomic Encyclopedia of Type Strains, Phase III (KMG-III): the genomes of soil and plant-associated and newly described type strains.</title>
        <authorList>
            <person name="Whitman W."/>
        </authorList>
    </citation>
    <scope>NUCLEOTIDE SEQUENCE [LARGE SCALE GENOMIC DNA]</scope>
    <source>
        <strain evidence="1 2">CECT 8840</strain>
    </source>
</reference>
<proteinExistence type="predicted"/>
<evidence type="ECO:0000313" key="2">
    <source>
        <dbReference type="Proteomes" id="UP000552644"/>
    </source>
</evidence>